<dbReference type="InterPro" id="IPR001708">
    <property type="entry name" value="YidC/ALB3/OXA1/COX18"/>
</dbReference>
<gene>
    <name evidence="7" type="ORF">GSCOC_T00017553001</name>
</gene>
<dbReference type="SMART" id="SM00028">
    <property type="entry name" value="TPR"/>
    <property type="match status" value="3"/>
</dbReference>
<dbReference type="Pfam" id="PF13432">
    <property type="entry name" value="TPR_16"/>
    <property type="match status" value="2"/>
</dbReference>
<dbReference type="OMA" id="FPEATVC"/>
<sequence>MATPKISTLSNLLRRSRRSLSNSSFYFSIKPHHHPNHRHFLHQKIPAAAPSNPPLRYLTAYNFLLSRSFSTSESTGQFDGDSDLTQSELFSAISTAGTGEIGADSVAEESILPVRALIWFLDGYHDFTGFPWWLVIASSTLALRLTLFPFVVLQLHKLKKIAEVFPKLPPPLPPPFSGRSFKDQLALFQKERKAVGCPSFFWFFASFTVQVPLFLLWITTFRRMSLDHHPGFDCGGIFWFQNLTEFPNGVFGPLFPLLIAGLHYTNVQIAFQKSSTGKVSEVFEKLAKYYKTYLELLSIPILFITFNVPQGSLVFWLTNILLNTFQQLALRHTDVREKLGLPDKAAVPELDSDERAKIGVKETNQPGVHGGVSVQKLSPKDLVLLSVKFLAIGNQDRAIQLLRLALKKDPEYVRALLLLGQALLQKNLLDEAIEYLECAIAKLLVAGHPTDVEDVDLLILSSTWAGSAFMRQGRNEEGMAHLERLASLEEPMDPMTKAHYYDGLLVLSSALFGAGRKAEAAEHLRRAAAYDPDRYGEFLEQCENDKDDFVSDLVSSRRTDS</sequence>
<dbReference type="OrthoDB" id="2148490at2759"/>
<evidence type="ECO:0000256" key="3">
    <source>
        <dbReference type="ARBA" id="ARBA00022692"/>
    </source>
</evidence>
<organism evidence="7 8">
    <name type="scientific">Coffea canephora</name>
    <name type="common">Robusta coffee</name>
    <dbReference type="NCBI Taxonomy" id="49390"/>
    <lineage>
        <taxon>Eukaryota</taxon>
        <taxon>Viridiplantae</taxon>
        <taxon>Streptophyta</taxon>
        <taxon>Embryophyta</taxon>
        <taxon>Tracheophyta</taxon>
        <taxon>Spermatophyta</taxon>
        <taxon>Magnoliopsida</taxon>
        <taxon>eudicotyledons</taxon>
        <taxon>Gunneridae</taxon>
        <taxon>Pentapetalae</taxon>
        <taxon>asterids</taxon>
        <taxon>lamiids</taxon>
        <taxon>Gentianales</taxon>
        <taxon>Rubiaceae</taxon>
        <taxon>Ixoroideae</taxon>
        <taxon>Gardenieae complex</taxon>
        <taxon>Bertiereae - Coffeeae clade</taxon>
        <taxon>Coffeeae</taxon>
        <taxon>Coffea</taxon>
    </lineage>
</organism>
<dbReference type="PhylomeDB" id="A0A068U7V7"/>
<protein>
    <recommendedName>
        <fullName evidence="9">ALBINO3-like protein 2, chloroplastic</fullName>
    </recommendedName>
</protein>
<dbReference type="SUPFAM" id="SSF48452">
    <property type="entry name" value="TPR-like"/>
    <property type="match status" value="1"/>
</dbReference>
<evidence type="ECO:0000313" key="8">
    <source>
        <dbReference type="Proteomes" id="UP000295252"/>
    </source>
</evidence>
<evidence type="ECO:0000256" key="1">
    <source>
        <dbReference type="ARBA" id="ARBA00004141"/>
    </source>
</evidence>
<keyword evidence="4 6" id="KW-1133">Transmembrane helix</keyword>
<comment type="subcellular location">
    <subcellularLocation>
        <location evidence="1">Membrane</location>
        <topology evidence="1">Multi-pass membrane protein</topology>
    </subcellularLocation>
</comment>
<evidence type="ECO:0008006" key="9">
    <source>
        <dbReference type="Google" id="ProtNLM"/>
    </source>
</evidence>
<feature type="transmembrane region" description="Helical" evidence="6">
    <location>
        <begin position="292"/>
        <end position="317"/>
    </location>
</feature>
<keyword evidence="3 6" id="KW-0812">Transmembrane</keyword>
<comment type="similarity">
    <text evidence="2">Belongs to the OXA1/ALB3/YidC (TC 2.A.9.2) family.</text>
</comment>
<feature type="transmembrane region" description="Helical" evidence="6">
    <location>
        <begin position="130"/>
        <end position="153"/>
    </location>
</feature>
<dbReference type="Gene3D" id="1.25.40.10">
    <property type="entry name" value="Tetratricopeptide repeat domain"/>
    <property type="match status" value="1"/>
</dbReference>
<dbReference type="GO" id="GO:0005743">
    <property type="term" value="C:mitochondrial inner membrane"/>
    <property type="evidence" value="ECO:0007669"/>
    <property type="project" value="TreeGrafter"/>
</dbReference>
<accession>A0A068U7V7</accession>
<keyword evidence="8" id="KW-1185">Reference proteome</keyword>
<dbReference type="EMBL" id="HG739096">
    <property type="protein sequence ID" value="CDP04229.1"/>
    <property type="molecule type" value="Genomic_DNA"/>
</dbReference>
<evidence type="ECO:0000256" key="5">
    <source>
        <dbReference type="ARBA" id="ARBA00023136"/>
    </source>
</evidence>
<reference evidence="8" key="1">
    <citation type="journal article" date="2014" name="Science">
        <title>The coffee genome provides insight into the convergent evolution of caffeine biosynthesis.</title>
        <authorList>
            <person name="Denoeud F."/>
            <person name="Carretero-Paulet L."/>
            <person name="Dereeper A."/>
            <person name="Droc G."/>
            <person name="Guyot R."/>
            <person name="Pietrella M."/>
            <person name="Zheng C."/>
            <person name="Alberti A."/>
            <person name="Anthony F."/>
            <person name="Aprea G."/>
            <person name="Aury J.M."/>
            <person name="Bento P."/>
            <person name="Bernard M."/>
            <person name="Bocs S."/>
            <person name="Campa C."/>
            <person name="Cenci A."/>
            <person name="Combes M.C."/>
            <person name="Crouzillat D."/>
            <person name="Da Silva C."/>
            <person name="Daddiego L."/>
            <person name="De Bellis F."/>
            <person name="Dussert S."/>
            <person name="Garsmeur O."/>
            <person name="Gayraud T."/>
            <person name="Guignon V."/>
            <person name="Jahn K."/>
            <person name="Jamilloux V."/>
            <person name="Joet T."/>
            <person name="Labadie K."/>
            <person name="Lan T."/>
            <person name="Leclercq J."/>
            <person name="Lepelley M."/>
            <person name="Leroy T."/>
            <person name="Li L.T."/>
            <person name="Librado P."/>
            <person name="Lopez L."/>
            <person name="Munoz A."/>
            <person name="Noel B."/>
            <person name="Pallavicini A."/>
            <person name="Perrotta G."/>
            <person name="Poncet V."/>
            <person name="Pot D."/>
            <person name="Priyono X."/>
            <person name="Rigoreau M."/>
            <person name="Rouard M."/>
            <person name="Rozas J."/>
            <person name="Tranchant-Dubreuil C."/>
            <person name="VanBuren R."/>
            <person name="Zhang Q."/>
            <person name="Andrade A.C."/>
            <person name="Argout X."/>
            <person name="Bertrand B."/>
            <person name="de Kochko A."/>
            <person name="Graziosi G."/>
            <person name="Henry R.J."/>
            <person name="Jayarama X."/>
            <person name="Ming R."/>
            <person name="Nagai C."/>
            <person name="Rounsley S."/>
            <person name="Sankoff D."/>
            <person name="Giuliano G."/>
            <person name="Albert V.A."/>
            <person name="Wincker P."/>
            <person name="Lashermes P."/>
        </authorList>
    </citation>
    <scope>NUCLEOTIDE SEQUENCE [LARGE SCALE GENOMIC DNA]</scope>
    <source>
        <strain evidence="8">cv. DH200-94</strain>
    </source>
</reference>
<dbReference type="InterPro" id="IPR019734">
    <property type="entry name" value="TPR_rpt"/>
</dbReference>
<evidence type="ECO:0000256" key="2">
    <source>
        <dbReference type="ARBA" id="ARBA00010583"/>
    </source>
</evidence>
<dbReference type="InParanoid" id="A0A068U7V7"/>
<name>A0A068U7V7_COFCA</name>
<dbReference type="Proteomes" id="UP000295252">
    <property type="component" value="Chromosome XI"/>
</dbReference>
<dbReference type="GO" id="GO:0032979">
    <property type="term" value="P:protein insertion into mitochondrial inner membrane from matrix"/>
    <property type="evidence" value="ECO:0007669"/>
    <property type="project" value="TreeGrafter"/>
</dbReference>
<dbReference type="InterPro" id="IPR011990">
    <property type="entry name" value="TPR-like_helical_dom_sf"/>
</dbReference>
<evidence type="ECO:0000256" key="6">
    <source>
        <dbReference type="SAM" id="Phobius"/>
    </source>
</evidence>
<dbReference type="PANTHER" id="PTHR12428:SF65">
    <property type="entry name" value="CYTOCHROME C OXIDASE ASSEMBLY PROTEIN COX18, MITOCHONDRIAL"/>
    <property type="match status" value="1"/>
</dbReference>
<evidence type="ECO:0000313" key="7">
    <source>
        <dbReference type="EMBL" id="CDP04229.1"/>
    </source>
</evidence>
<dbReference type="Gramene" id="CDP04229">
    <property type="protein sequence ID" value="CDP04229"/>
    <property type="gene ID" value="GSCOC_T00017553001"/>
</dbReference>
<dbReference type="GO" id="GO:0032977">
    <property type="term" value="F:membrane insertase activity"/>
    <property type="evidence" value="ECO:0007669"/>
    <property type="project" value="InterPro"/>
</dbReference>
<feature type="transmembrane region" description="Helical" evidence="6">
    <location>
        <begin position="250"/>
        <end position="271"/>
    </location>
</feature>
<dbReference type="STRING" id="49390.A0A068U7V7"/>
<feature type="transmembrane region" description="Helical" evidence="6">
    <location>
        <begin position="200"/>
        <end position="218"/>
    </location>
</feature>
<keyword evidence="5 6" id="KW-0472">Membrane</keyword>
<dbReference type="PANTHER" id="PTHR12428">
    <property type="entry name" value="OXA1"/>
    <property type="match status" value="1"/>
</dbReference>
<dbReference type="CDD" id="cd20069">
    <property type="entry name" value="5TM_Oxa1-like"/>
    <property type="match status" value="1"/>
</dbReference>
<evidence type="ECO:0000256" key="4">
    <source>
        <dbReference type="ARBA" id="ARBA00022989"/>
    </source>
</evidence>
<dbReference type="FunCoup" id="A0A068U7V7">
    <property type="interactions" value="130"/>
</dbReference>
<dbReference type="AlphaFoldDB" id="A0A068U7V7"/>
<proteinExistence type="inferred from homology"/>